<gene>
    <name evidence="2" type="ORF">PFL1_04270</name>
</gene>
<evidence type="ECO:0000313" key="3">
    <source>
        <dbReference type="Proteomes" id="UP000053664"/>
    </source>
</evidence>
<name>A0A061H7K0_9BASI</name>
<dbReference type="KEGG" id="pfp:PFL1_04270"/>
<feature type="region of interest" description="Disordered" evidence="1">
    <location>
        <begin position="529"/>
        <end position="549"/>
    </location>
</feature>
<evidence type="ECO:0000313" key="2">
    <source>
        <dbReference type="EMBL" id="EPQ28444.1"/>
    </source>
</evidence>
<dbReference type="AlphaFoldDB" id="A0A061H7K0"/>
<feature type="region of interest" description="Disordered" evidence="1">
    <location>
        <begin position="557"/>
        <end position="576"/>
    </location>
</feature>
<feature type="region of interest" description="Disordered" evidence="1">
    <location>
        <begin position="84"/>
        <end position="149"/>
    </location>
</feature>
<feature type="compositionally biased region" description="Low complexity" evidence="1">
    <location>
        <begin position="31"/>
        <end position="40"/>
    </location>
</feature>
<feature type="region of interest" description="Disordered" evidence="1">
    <location>
        <begin position="588"/>
        <end position="631"/>
    </location>
</feature>
<protein>
    <submittedName>
        <fullName evidence="2">Uncharacterized protein</fullName>
    </submittedName>
</protein>
<feature type="region of interest" description="Disordered" evidence="1">
    <location>
        <begin position="23"/>
        <end position="62"/>
    </location>
</feature>
<dbReference type="OrthoDB" id="2547303at2759"/>
<feature type="compositionally biased region" description="Basic and acidic residues" evidence="1">
    <location>
        <begin position="217"/>
        <end position="227"/>
    </location>
</feature>
<reference evidence="2 3" key="1">
    <citation type="journal article" date="2013" name="Plant Cell">
        <title>The transition from a phytopathogenic smut ancestor to an anamorphic biocontrol agent deciphered by comparative whole-genome analysis.</title>
        <authorList>
            <person name="Lefebvre F."/>
            <person name="Joly D.L."/>
            <person name="Labbe C."/>
            <person name="Teichmann B."/>
            <person name="Linning R."/>
            <person name="Belzile F."/>
            <person name="Bakkeren G."/>
            <person name="Belanger R.R."/>
        </authorList>
    </citation>
    <scope>NUCLEOTIDE SEQUENCE [LARGE SCALE GENOMIC DNA]</scope>
    <source>
        <strain evidence="2 3">PF-1</strain>
    </source>
</reference>
<sequence length="631" mass="68921">MASPNPAVQAALPALLGFHNQVQLRHRSESEQSISSSGCSTDSAQPTSPSTPPIGRLCLVEDPPIASPSSSFSSFFPWVDADPADEERQASAKLSPRPVSVFNSPSKSEQTRPELGTSPYRSFRRPLPPIPQMPIRASTTGSPRTPLRTPGLSTLFSGDLIDRTALTASPATTEWSIAPLGEDPDESDVTPSRASSTLSRPGQDHESPSESESDDDGAQHSRTKDSVELADYGEDSGEIQIPTISTTRAMVDVRHRPRPAASAAQRYDIYTDKHLPGYEVRSRRPAWPSTSFESSADGLEQDTEGDSTFIRTPRQVCGWKAVLMHPKKLEPSRTVWTDTHGKRRSKVLGQIAFEARQEPLKLHFDFRAGSGIVATMRQGHHLLRREWHISLIDGTKLTWKMTKGELALYLAPEDVQVAVFRKAPRGSRGQAAKVGRLEVTLPGQGQKRRASWYDPSISRKGEVPMDHLILASLVAIFAACGGHNRVKAGAETEDDAASPVAADAPRSDVDDFLVSSPLEVHLDEIETASPTRPVQQEGLAVDESPTTFEVRPTRAPSLLSSTSGMRIERSESTARRSLMSRIRRRSTVQERVVIEEEPSDAEEAGEDVARAPSPLSNPWLVREAQGGRQKS</sequence>
<feature type="compositionally biased region" description="Acidic residues" evidence="1">
    <location>
        <begin position="595"/>
        <end position="606"/>
    </location>
</feature>
<dbReference type="EMBL" id="KE361635">
    <property type="protein sequence ID" value="EPQ28444.1"/>
    <property type="molecule type" value="Genomic_DNA"/>
</dbReference>
<feature type="region of interest" description="Disordered" evidence="1">
    <location>
        <begin position="281"/>
        <end position="305"/>
    </location>
</feature>
<organism evidence="2 3">
    <name type="scientific">Pseudozyma flocculosa PF-1</name>
    <dbReference type="NCBI Taxonomy" id="1277687"/>
    <lineage>
        <taxon>Eukaryota</taxon>
        <taxon>Fungi</taxon>
        <taxon>Dikarya</taxon>
        <taxon>Basidiomycota</taxon>
        <taxon>Ustilaginomycotina</taxon>
        <taxon>Ustilaginomycetes</taxon>
        <taxon>Ustilaginales</taxon>
        <taxon>Ustilaginaceae</taxon>
        <taxon>Pseudozyma</taxon>
    </lineage>
</organism>
<dbReference type="RefSeq" id="XP_007879984.1">
    <property type="nucleotide sequence ID" value="XM_007881793.1"/>
</dbReference>
<evidence type="ECO:0000256" key="1">
    <source>
        <dbReference type="SAM" id="MobiDB-lite"/>
    </source>
</evidence>
<dbReference type="eggNOG" id="ENOG502RE6M">
    <property type="taxonomic scope" value="Eukaryota"/>
</dbReference>
<dbReference type="GeneID" id="19318376"/>
<feature type="region of interest" description="Disordered" evidence="1">
    <location>
        <begin position="172"/>
        <end position="239"/>
    </location>
</feature>
<feature type="compositionally biased region" description="Polar residues" evidence="1">
    <location>
        <begin position="189"/>
        <end position="200"/>
    </location>
</feature>
<dbReference type="Proteomes" id="UP000053664">
    <property type="component" value="Unassembled WGS sequence"/>
</dbReference>
<dbReference type="HOGENOM" id="CLU_433542_0_0_1"/>
<accession>A0A061H7K0</accession>
<proteinExistence type="predicted"/>